<evidence type="ECO:0000313" key="2">
    <source>
        <dbReference type="EMBL" id="DAF91981.1"/>
    </source>
</evidence>
<evidence type="ECO:0000256" key="1">
    <source>
        <dbReference type="SAM" id="Phobius"/>
    </source>
</evidence>
<dbReference type="EMBL" id="BK016062">
    <property type="protein sequence ID" value="DAF91981.1"/>
    <property type="molecule type" value="Genomic_DNA"/>
</dbReference>
<accession>A0A8S5UBW6</accession>
<name>A0A8S5UBW6_9CAUD</name>
<organism evidence="2">
    <name type="scientific">Podoviridae sp. ctZkC8</name>
    <dbReference type="NCBI Taxonomy" id="2825259"/>
    <lineage>
        <taxon>Viruses</taxon>
        <taxon>Duplodnaviria</taxon>
        <taxon>Heunggongvirae</taxon>
        <taxon>Uroviricota</taxon>
        <taxon>Caudoviricetes</taxon>
    </lineage>
</organism>
<protein>
    <submittedName>
        <fullName evidence="2">Uncharacterized protein</fullName>
    </submittedName>
</protein>
<reference evidence="2" key="1">
    <citation type="journal article" date="2021" name="Proc. Natl. Acad. Sci. U.S.A.">
        <title>A Catalog of Tens of Thousands of Viruses from Human Metagenomes Reveals Hidden Associations with Chronic Diseases.</title>
        <authorList>
            <person name="Tisza M.J."/>
            <person name="Buck C.B."/>
        </authorList>
    </citation>
    <scope>NUCLEOTIDE SEQUENCE</scope>
    <source>
        <strain evidence="2">CtZkC8</strain>
    </source>
</reference>
<keyword evidence="1" id="KW-0812">Transmembrane</keyword>
<keyword evidence="1" id="KW-0472">Membrane</keyword>
<feature type="transmembrane region" description="Helical" evidence="1">
    <location>
        <begin position="16"/>
        <end position="36"/>
    </location>
</feature>
<proteinExistence type="predicted"/>
<keyword evidence="1" id="KW-1133">Transmembrane helix</keyword>
<sequence length="38" mass="4519">MGHLCKPFLIHFQSTYILTLMIRILFHLVQHCLSVYDS</sequence>